<feature type="transmembrane region" description="Helical" evidence="6">
    <location>
        <begin position="212"/>
        <end position="231"/>
    </location>
</feature>
<dbReference type="Proteomes" id="UP001356428">
    <property type="component" value="Chromosome"/>
</dbReference>
<dbReference type="Pfam" id="PF07690">
    <property type="entry name" value="MFS_1"/>
    <property type="match status" value="2"/>
</dbReference>
<feature type="transmembrane region" description="Helical" evidence="6">
    <location>
        <begin position="311"/>
        <end position="330"/>
    </location>
</feature>
<feature type="transmembrane region" description="Helical" evidence="6">
    <location>
        <begin position="73"/>
        <end position="95"/>
    </location>
</feature>
<dbReference type="PANTHER" id="PTHR23501">
    <property type="entry name" value="MAJOR FACILITATOR SUPERFAMILY"/>
    <property type="match status" value="1"/>
</dbReference>
<feature type="transmembrane region" description="Helical" evidence="6">
    <location>
        <begin position="40"/>
        <end position="58"/>
    </location>
</feature>
<evidence type="ECO:0000256" key="2">
    <source>
        <dbReference type="ARBA" id="ARBA00022448"/>
    </source>
</evidence>
<dbReference type="PANTHER" id="PTHR23501:SF191">
    <property type="entry name" value="VACUOLAR BASIC AMINO ACID TRANSPORTER 4"/>
    <property type="match status" value="1"/>
</dbReference>
<dbReference type="InterPro" id="IPR011701">
    <property type="entry name" value="MFS"/>
</dbReference>
<gene>
    <name evidence="8" type="ORF">OG849_16420</name>
</gene>
<feature type="transmembrane region" description="Helical" evidence="6">
    <location>
        <begin position="265"/>
        <end position="291"/>
    </location>
</feature>
<evidence type="ECO:0000256" key="4">
    <source>
        <dbReference type="ARBA" id="ARBA00022989"/>
    </source>
</evidence>
<keyword evidence="9" id="KW-1185">Reference proteome</keyword>
<protein>
    <submittedName>
        <fullName evidence="8">MFS transporter</fullName>
    </submittedName>
</protein>
<keyword evidence="5 6" id="KW-0472">Membrane</keyword>
<feature type="transmembrane region" description="Helical" evidence="6">
    <location>
        <begin position="182"/>
        <end position="200"/>
    </location>
</feature>
<dbReference type="SUPFAM" id="SSF103473">
    <property type="entry name" value="MFS general substrate transporter"/>
    <property type="match status" value="1"/>
</dbReference>
<evidence type="ECO:0000313" key="9">
    <source>
        <dbReference type="Proteomes" id="UP001356428"/>
    </source>
</evidence>
<organism evidence="8 9">
    <name type="scientific">Streptomyces cyaneofuscatus</name>
    <dbReference type="NCBI Taxonomy" id="66883"/>
    <lineage>
        <taxon>Bacteria</taxon>
        <taxon>Bacillati</taxon>
        <taxon>Actinomycetota</taxon>
        <taxon>Actinomycetes</taxon>
        <taxon>Kitasatosporales</taxon>
        <taxon>Streptomycetaceae</taxon>
        <taxon>Streptomyces</taxon>
    </lineage>
</organism>
<evidence type="ECO:0000313" key="8">
    <source>
        <dbReference type="EMBL" id="WSB08718.1"/>
    </source>
</evidence>
<reference evidence="8 9" key="1">
    <citation type="submission" date="2022-10" db="EMBL/GenBank/DDBJ databases">
        <title>The complete genomes of actinobacterial strains from the NBC collection.</title>
        <authorList>
            <person name="Joergensen T.S."/>
            <person name="Alvarez Arevalo M."/>
            <person name="Sterndorff E.B."/>
            <person name="Faurdal D."/>
            <person name="Vuksanovic O."/>
            <person name="Mourched A.-S."/>
            <person name="Charusanti P."/>
            <person name="Shaw S."/>
            <person name="Blin K."/>
            <person name="Weber T."/>
        </authorList>
    </citation>
    <scope>NUCLEOTIDE SEQUENCE [LARGE SCALE GENOMIC DNA]</scope>
    <source>
        <strain evidence="8 9">NBC 01792</strain>
    </source>
</reference>
<dbReference type="EMBL" id="CP109083">
    <property type="protein sequence ID" value="WSB08718.1"/>
    <property type="molecule type" value="Genomic_DNA"/>
</dbReference>
<feature type="transmembrane region" description="Helical" evidence="6">
    <location>
        <begin position="237"/>
        <end position="253"/>
    </location>
</feature>
<feature type="transmembrane region" description="Helical" evidence="6">
    <location>
        <begin position="127"/>
        <end position="148"/>
    </location>
</feature>
<keyword evidence="2" id="KW-0813">Transport</keyword>
<accession>A0ABZ1EX97</accession>
<sequence>MSESLAGRGPARPADADAAADAATYADPPGLATPRIPTPWLALMAGPLSFGIAGPALVLDDIARDLSTTTGTVTWGVTAFGWGIAVGTPLMTGLLRHRGARAALGACGALVLLGALLVLTVPVLPAVIVGCALQALGTAGLTSIAMSLTGSARSMGFVTASLAVVGSTAPLAGSLVNDALTWQATLALPALSLIGLLVVIGRVSTRPASTAAFDGLGAVLLTAVVTALVFVPHHPPVAGLLSVLTIAALVWHLRRRPQGFVPAVVVRSPVFLISSVLAFLLAAVNFGLMFAVPDALADHTAWSSGEIGVAMVWPLVLGGALSWVVVALSAKVGRQPVVITLVALSVAGVVLASVSVVAVPLLVAQALASIAAASGQGVFAVHSTEAVPDEERPSAIGLFNLCYLLGAAFGPAVVSLL</sequence>
<dbReference type="Gene3D" id="1.20.1250.20">
    <property type="entry name" value="MFS general substrate transporter like domains"/>
    <property type="match status" value="2"/>
</dbReference>
<feature type="transmembrane region" description="Helical" evidence="6">
    <location>
        <begin position="102"/>
        <end position="121"/>
    </location>
</feature>
<feature type="transmembrane region" description="Helical" evidence="6">
    <location>
        <begin position="394"/>
        <end position="414"/>
    </location>
</feature>
<dbReference type="InterPro" id="IPR036259">
    <property type="entry name" value="MFS_trans_sf"/>
</dbReference>
<dbReference type="InterPro" id="IPR020846">
    <property type="entry name" value="MFS_dom"/>
</dbReference>
<comment type="subcellular location">
    <subcellularLocation>
        <location evidence="1">Cell inner membrane</location>
        <topology evidence="1">Multi-pass membrane protein</topology>
    </subcellularLocation>
</comment>
<feature type="domain" description="Major facilitator superfamily (MFS) profile" evidence="7">
    <location>
        <begin position="271"/>
        <end position="417"/>
    </location>
</feature>
<evidence type="ECO:0000256" key="6">
    <source>
        <dbReference type="SAM" id="Phobius"/>
    </source>
</evidence>
<feature type="transmembrane region" description="Helical" evidence="6">
    <location>
        <begin position="155"/>
        <end position="176"/>
    </location>
</feature>
<evidence type="ECO:0000256" key="5">
    <source>
        <dbReference type="ARBA" id="ARBA00023136"/>
    </source>
</evidence>
<evidence type="ECO:0000256" key="1">
    <source>
        <dbReference type="ARBA" id="ARBA00004429"/>
    </source>
</evidence>
<name>A0ABZ1EX97_9ACTN</name>
<dbReference type="RefSeq" id="WP_326704933.1">
    <property type="nucleotide sequence ID" value="NZ_CP108861.1"/>
</dbReference>
<keyword evidence="4 6" id="KW-1133">Transmembrane helix</keyword>
<keyword evidence="3 6" id="KW-0812">Transmembrane</keyword>
<dbReference type="PROSITE" id="PS50850">
    <property type="entry name" value="MFS"/>
    <property type="match status" value="1"/>
</dbReference>
<feature type="transmembrane region" description="Helical" evidence="6">
    <location>
        <begin position="337"/>
        <end position="356"/>
    </location>
</feature>
<proteinExistence type="predicted"/>
<evidence type="ECO:0000256" key="3">
    <source>
        <dbReference type="ARBA" id="ARBA00022692"/>
    </source>
</evidence>
<evidence type="ECO:0000259" key="7">
    <source>
        <dbReference type="PROSITE" id="PS50850"/>
    </source>
</evidence>